<accession>A0A116L004</accession>
<reference evidence="2 3" key="1">
    <citation type="submission" date="2016-02" db="EMBL/GenBank/DDBJ databases">
        <authorList>
            <consortium name="Pathogen Informatics"/>
        </authorList>
    </citation>
    <scope>NUCLEOTIDE SEQUENCE [LARGE SCALE GENOMIC DNA]</scope>
    <source>
        <strain evidence="2 3">LSS23</strain>
    </source>
</reference>
<name>A0A116L004_STRSU</name>
<dbReference type="EMBL" id="FIFW01000013">
    <property type="protein sequence ID" value="CYU65612.1"/>
    <property type="molecule type" value="Genomic_DNA"/>
</dbReference>
<feature type="coiled-coil region" evidence="1">
    <location>
        <begin position="2"/>
        <end position="32"/>
    </location>
</feature>
<gene>
    <name evidence="2" type="ORF">ERS132385_01371</name>
</gene>
<evidence type="ECO:0000313" key="2">
    <source>
        <dbReference type="EMBL" id="CYU65612.1"/>
    </source>
</evidence>
<organism evidence="2 3">
    <name type="scientific">Streptococcus suis</name>
    <dbReference type="NCBI Taxonomy" id="1307"/>
    <lineage>
        <taxon>Bacteria</taxon>
        <taxon>Bacillati</taxon>
        <taxon>Bacillota</taxon>
        <taxon>Bacilli</taxon>
        <taxon>Lactobacillales</taxon>
        <taxon>Streptococcaceae</taxon>
        <taxon>Streptococcus</taxon>
    </lineage>
</organism>
<protein>
    <submittedName>
        <fullName evidence="2">Uncharacterized protein</fullName>
    </submittedName>
</protein>
<dbReference type="RefSeq" id="WP_044688518.1">
    <property type="nucleotide sequence ID" value="NZ_CEEW01000059.1"/>
</dbReference>
<evidence type="ECO:0000313" key="3">
    <source>
        <dbReference type="Proteomes" id="UP000073434"/>
    </source>
</evidence>
<keyword evidence="1" id="KW-0175">Coiled coil</keyword>
<proteinExistence type="predicted"/>
<evidence type="ECO:0000256" key="1">
    <source>
        <dbReference type="SAM" id="Coils"/>
    </source>
</evidence>
<dbReference type="AlphaFoldDB" id="A0A116L004"/>
<sequence>MAEQLARSNAQISQLRDQAERLRKGQAHLEDVAARAAIQNARANEKLANMERYGVHATIR</sequence>
<dbReference type="Proteomes" id="UP000073434">
    <property type="component" value="Unassembled WGS sequence"/>
</dbReference>